<dbReference type="EMBL" id="JAOPJF010000017">
    <property type="protein sequence ID" value="KAK1146478.1"/>
    <property type="molecule type" value="Genomic_DNA"/>
</dbReference>
<gene>
    <name evidence="1" type="ORF">N8T08_002907</name>
</gene>
<dbReference type="Proteomes" id="UP001177260">
    <property type="component" value="Unassembled WGS sequence"/>
</dbReference>
<evidence type="ECO:0000313" key="2">
    <source>
        <dbReference type="Proteomes" id="UP001177260"/>
    </source>
</evidence>
<name>A0ACC3B7Y2_9EURO</name>
<evidence type="ECO:0000313" key="1">
    <source>
        <dbReference type="EMBL" id="KAK1146478.1"/>
    </source>
</evidence>
<comment type="caution">
    <text evidence="1">The sequence shown here is derived from an EMBL/GenBank/DDBJ whole genome shotgun (WGS) entry which is preliminary data.</text>
</comment>
<sequence>MDPQPPLPDRFGGKAPVGQGVSSPKDPSHDTTRLPSACDILQPLSQLAPLPSSGYLAAMLGRERGPKDKQSFAQDQSFPSSAAYMASSSASSGDSRPTTSHTSDSYRSGSLSEGSDASRRGSDDPQHITLSPTGWRTEGNSEEIEGLESLDRSQAVQKRSQVAQQLYDVDEEGVRTWRRLMVEYR</sequence>
<reference evidence="1 2" key="1">
    <citation type="journal article" date="2023" name="ACS Omega">
        <title>Identification of the Neoaspergillic Acid Biosynthesis Gene Cluster by Establishing an In Vitro CRISPR-Ribonucleoprotein Genetic System in Aspergillus melleus.</title>
        <authorList>
            <person name="Yuan B."/>
            <person name="Grau M.F."/>
            <person name="Murata R.M."/>
            <person name="Torok T."/>
            <person name="Venkateswaran K."/>
            <person name="Stajich J.E."/>
            <person name="Wang C.C.C."/>
        </authorList>
    </citation>
    <scope>NUCLEOTIDE SEQUENCE [LARGE SCALE GENOMIC DNA]</scope>
    <source>
        <strain evidence="1 2">IMV 1140</strain>
    </source>
</reference>
<proteinExistence type="predicted"/>
<protein>
    <submittedName>
        <fullName evidence="1">Uncharacterized protein</fullName>
    </submittedName>
</protein>
<organism evidence="1 2">
    <name type="scientific">Aspergillus melleus</name>
    <dbReference type="NCBI Taxonomy" id="138277"/>
    <lineage>
        <taxon>Eukaryota</taxon>
        <taxon>Fungi</taxon>
        <taxon>Dikarya</taxon>
        <taxon>Ascomycota</taxon>
        <taxon>Pezizomycotina</taxon>
        <taxon>Eurotiomycetes</taxon>
        <taxon>Eurotiomycetidae</taxon>
        <taxon>Eurotiales</taxon>
        <taxon>Aspergillaceae</taxon>
        <taxon>Aspergillus</taxon>
        <taxon>Aspergillus subgen. Circumdati</taxon>
    </lineage>
</organism>
<accession>A0ACC3B7Y2</accession>
<keyword evidence="2" id="KW-1185">Reference proteome</keyword>